<dbReference type="InterPro" id="IPR000192">
    <property type="entry name" value="Aminotrans_V_dom"/>
</dbReference>
<dbReference type="Gene3D" id="3.90.1150.10">
    <property type="entry name" value="Aspartate Aminotransferase, domain 1"/>
    <property type="match status" value="1"/>
</dbReference>
<evidence type="ECO:0000313" key="6">
    <source>
        <dbReference type="EMBL" id="MBB4938152.1"/>
    </source>
</evidence>
<dbReference type="SUPFAM" id="SSF53383">
    <property type="entry name" value="PLP-dependent transferases"/>
    <property type="match status" value="1"/>
</dbReference>
<comment type="cofactor">
    <cofactor evidence="1 4">
        <name>pyridoxal 5'-phosphate</name>
        <dbReference type="ChEBI" id="CHEBI:597326"/>
    </cofactor>
</comment>
<dbReference type="PANTHER" id="PTHR43586">
    <property type="entry name" value="CYSTEINE DESULFURASE"/>
    <property type="match status" value="1"/>
</dbReference>
<keyword evidence="2" id="KW-0663">Pyridoxal phosphate</keyword>
<dbReference type="EMBL" id="JACHJU010000001">
    <property type="protein sequence ID" value="MBB4938152.1"/>
    <property type="molecule type" value="Genomic_DNA"/>
</dbReference>
<feature type="domain" description="Aminotransferase class V" evidence="5">
    <location>
        <begin position="22"/>
        <end position="385"/>
    </location>
</feature>
<organism evidence="6 7">
    <name type="scientific">Streptosporangium album</name>
    <dbReference type="NCBI Taxonomy" id="47479"/>
    <lineage>
        <taxon>Bacteria</taxon>
        <taxon>Bacillati</taxon>
        <taxon>Actinomycetota</taxon>
        <taxon>Actinomycetes</taxon>
        <taxon>Streptosporangiales</taxon>
        <taxon>Streptosporangiaceae</taxon>
        <taxon>Streptosporangium</taxon>
    </lineage>
</organism>
<reference evidence="6 7" key="1">
    <citation type="submission" date="2020-08" db="EMBL/GenBank/DDBJ databases">
        <title>Sequencing the genomes of 1000 actinobacteria strains.</title>
        <authorList>
            <person name="Klenk H.-P."/>
        </authorList>
    </citation>
    <scope>NUCLEOTIDE SEQUENCE [LARGE SCALE GENOMIC DNA]</scope>
    <source>
        <strain evidence="6 7">DSM 43023</strain>
    </source>
</reference>
<keyword evidence="6" id="KW-0456">Lyase</keyword>
<dbReference type="InterPro" id="IPR020578">
    <property type="entry name" value="Aminotrans_V_PyrdxlP_BS"/>
</dbReference>
<dbReference type="Proteomes" id="UP000534286">
    <property type="component" value="Unassembled WGS sequence"/>
</dbReference>
<comment type="caution">
    <text evidence="6">The sequence shown here is derived from an EMBL/GenBank/DDBJ whole genome shotgun (WGS) entry which is preliminary data.</text>
</comment>
<evidence type="ECO:0000256" key="1">
    <source>
        <dbReference type="ARBA" id="ARBA00001933"/>
    </source>
</evidence>
<dbReference type="InterPro" id="IPR015421">
    <property type="entry name" value="PyrdxlP-dep_Trfase_major"/>
</dbReference>
<name>A0A7W7RUG7_9ACTN</name>
<dbReference type="InterPro" id="IPR015424">
    <property type="entry name" value="PyrdxlP-dep_Trfase"/>
</dbReference>
<accession>A0A7W7RUG7</accession>
<evidence type="ECO:0000256" key="3">
    <source>
        <dbReference type="RuleBase" id="RU004075"/>
    </source>
</evidence>
<sequence length="394" mass="42371">MNNGIDVVRVRDETPGCQSLVHLNNAGCALPPAAVVDTTMDYLRNEASRGGYETQRDRAEQIAATYTSLASLIGARPSEIALADNATRAWDMVFYGMRLAPGDRILTCRSEYGSNAIAYLQQAKRLGVDVSVIDDDPSGQVDLDLLEKKLDDGRVKLVSMTHIPTQGGLINPAAEVGALAEAAGVPFLLDACQSVGQLDLDVTELRCDVLTGTGRKYLRGPRGTGFLYVRENAMDTFEPAVLDNGSAVWTSPTEYEMSPDARRYETWEKNFAAVVGLGAAVDYALDLGMDAIEARILALGDLLRRTLTGIKGVRIHDLGRSRCGIVSFTVEGFAPDDVKRVLAGNGVNVSVSKSTSSQWDLPSRGLASVVRASAHYYNTESEIEHVGSLVGGLR</sequence>
<dbReference type="PANTHER" id="PTHR43586:SF24">
    <property type="entry name" value="BLR4730 PROTEIN"/>
    <property type="match status" value="1"/>
</dbReference>
<dbReference type="Gene3D" id="3.40.640.10">
    <property type="entry name" value="Type I PLP-dependent aspartate aminotransferase-like (Major domain)"/>
    <property type="match status" value="1"/>
</dbReference>
<comment type="similarity">
    <text evidence="3">Belongs to the class-V pyridoxal-phosphate-dependent aminotransferase family.</text>
</comment>
<evidence type="ECO:0000256" key="2">
    <source>
        <dbReference type="ARBA" id="ARBA00022898"/>
    </source>
</evidence>
<evidence type="ECO:0000259" key="5">
    <source>
        <dbReference type="Pfam" id="PF00266"/>
    </source>
</evidence>
<dbReference type="AlphaFoldDB" id="A0A7W7RUG7"/>
<gene>
    <name evidence="6" type="ORF">FHR32_002457</name>
</gene>
<dbReference type="InterPro" id="IPR015422">
    <property type="entry name" value="PyrdxlP-dep_Trfase_small"/>
</dbReference>
<proteinExistence type="inferred from homology"/>
<keyword evidence="7" id="KW-1185">Reference proteome</keyword>
<evidence type="ECO:0000256" key="4">
    <source>
        <dbReference type="RuleBase" id="RU004504"/>
    </source>
</evidence>
<evidence type="ECO:0000313" key="7">
    <source>
        <dbReference type="Proteomes" id="UP000534286"/>
    </source>
</evidence>
<dbReference type="Pfam" id="PF00266">
    <property type="entry name" value="Aminotran_5"/>
    <property type="match status" value="1"/>
</dbReference>
<dbReference type="GO" id="GO:0016829">
    <property type="term" value="F:lyase activity"/>
    <property type="evidence" value="ECO:0007669"/>
    <property type="project" value="UniProtKB-KW"/>
</dbReference>
<dbReference type="RefSeq" id="WP_184754395.1">
    <property type="nucleotide sequence ID" value="NZ_BAABEK010000018.1"/>
</dbReference>
<dbReference type="PROSITE" id="PS00595">
    <property type="entry name" value="AA_TRANSFER_CLASS_5"/>
    <property type="match status" value="1"/>
</dbReference>
<protein>
    <submittedName>
        <fullName evidence="6">Selenocysteine lyase/cysteine desulfurase</fullName>
    </submittedName>
</protein>